<dbReference type="OrthoDB" id="9810548at2"/>
<dbReference type="EnsemblBacteria" id="ACK41781">
    <property type="protein sequence ID" value="ACK41781"/>
    <property type="gene ID" value="Dtur_0483"/>
</dbReference>
<dbReference type="STRING" id="515635.Dtur_0483"/>
<dbReference type="SMART" id="SM00895">
    <property type="entry name" value="FCD"/>
    <property type="match status" value="1"/>
</dbReference>
<proteinExistence type="predicted"/>
<sequence length="227" mass="26593">MKSLEPIEESLISIKVYESIREAIISGQFPSGTKLTVDMLSEELKVSRTPVKEALVRLEREGLVENIPRKGMFVARIDIEDAIEIYELREVLEGFAVRKFCENLDEETLKELKELLEEGEKFIAQGKLKKYSDIDEKFHKTIWNKSKNKRLFRFLENIRSQIRLLMASSVNILGRAEESLREHKNILKALEERNPNLAEEYMKLHIRNTKEVALKNYLEKSEIKEVR</sequence>
<gene>
    <name evidence="6" type="ordered locus">Dtur_0483</name>
</gene>
<dbReference type="Pfam" id="PF07729">
    <property type="entry name" value="FCD"/>
    <property type="match status" value="1"/>
</dbReference>
<keyword evidence="2" id="KW-0238">DNA-binding</keyword>
<keyword evidence="7" id="KW-1185">Reference proteome</keyword>
<dbReference type="InterPro" id="IPR011711">
    <property type="entry name" value="GntR_C"/>
</dbReference>
<dbReference type="AlphaFoldDB" id="B8E1Z8"/>
<evidence type="ECO:0000256" key="1">
    <source>
        <dbReference type="ARBA" id="ARBA00023015"/>
    </source>
</evidence>
<evidence type="ECO:0000256" key="2">
    <source>
        <dbReference type="ARBA" id="ARBA00023125"/>
    </source>
</evidence>
<dbReference type="InterPro" id="IPR008920">
    <property type="entry name" value="TF_FadR/GntR_C"/>
</dbReference>
<accession>B8E1Z8</accession>
<evidence type="ECO:0000313" key="7">
    <source>
        <dbReference type="Proteomes" id="UP000007719"/>
    </source>
</evidence>
<dbReference type="InterPro" id="IPR036388">
    <property type="entry name" value="WH-like_DNA-bd_sf"/>
</dbReference>
<protein>
    <submittedName>
        <fullName evidence="6">Transcriptional regulator, GntR family</fullName>
    </submittedName>
</protein>
<dbReference type="PROSITE" id="PS50949">
    <property type="entry name" value="HTH_GNTR"/>
    <property type="match status" value="1"/>
</dbReference>
<dbReference type="GO" id="GO:0003700">
    <property type="term" value="F:DNA-binding transcription factor activity"/>
    <property type="evidence" value="ECO:0000318"/>
    <property type="project" value="GO_Central"/>
</dbReference>
<dbReference type="Pfam" id="PF00392">
    <property type="entry name" value="GntR"/>
    <property type="match status" value="1"/>
</dbReference>
<dbReference type="GO" id="GO:0006355">
    <property type="term" value="P:regulation of DNA-templated transcription"/>
    <property type="evidence" value="ECO:0000318"/>
    <property type="project" value="GO_Central"/>
</dbReference>
<dbReference type="InterPro" id="IPR036390">
    <property type="entry name" value="WH_DNA-bd_sf"/>
</dbReference>
<dbReference type="SMART" id="SM00345">
    <property type="entry name" value="HTH_GNTR"/>
    <property type="match status" value="1"/>
</dbReference>
<feature type="domain" description="HTH gntR-type" evidence="5">
    <location>
        <begin position="10"/>
        <end position="77"/>
    </location>
</feature>
<dbReference type="HOGENOM" id="CLU_017584_5_1_0"/>
<organism evidence="6 7">
    <name type="scientific">Dictyoglomus turgidum (strain DSM 6724 / Z-1310)</name>
    <dbReference type="NCBI Taxonomy" id="515635"/>
    <lineage>
        <taxon>Bacteria</taxon>
        <taxon>Pseudomonadati</taxon>
        <taxon>Dictyoglomota</taxon>
        <taxon>Dictyoglomia</taxon>
        <taxon>Dictyoglomales</taxon>
        <taxon>Dictyoglomaceae</taxon>
        <taxon>Dictyoglomus</taxon>
    </lineage>
</organism>
<dbReference type="InterPro" id="IPR000524">
    <property type="entry name" value="Tscrpt_reg_HTH_GntR"/>
</dbReference>
<dbReference type="RefSeq" id="WP_012582866.1">
    <property type="nucleotide sequence ID" value="NC_011661.1"/>
</dbReference>
<reference evidence="7" key="1">
    <citation type="journal article" date="2016" name="Front. Microbiol.">
        <title>The complete genome sequence of hyperthermophile Dictyoglomus turgidum DSM 6724 reveals a specialized carbohydrate fermentor.</title>
        <authorList>
            <person name="Brumm P.J."/>
            <person name="Gowda K."/>
            <person name="Robb F.T."/>
            <person name="Mead D.A."/>
        </authorList>
    </citation>
    <scope>NUCLEOTIDE SEQUENCE [LARGE SCALE GENOMIC DNA]</scope>
    <source>
        <strain evidence="7">DSM 6724 / Z-1310</strain>
    </source>
</reference>
<dbReference type="Gene3D" id="1.10.10.10">
    <property type="entry name" value="Winged helix-like DNA-binding domain superfamily/Winged helix DNA-binding domain"/>
    <property type="match status" value="1"/>
</dbReference>
<keyword evidence="1" id="KW-0805">Transcription regulation</keyword>
<dbReference type="PANTHER" id="PTHR43537">
    <property type="entry name" value="TRANSCRIPTIONAL REGULATOR, GNTR FAMILY"/>
    <property type="match status" value="1"/>
</dbReference>
<evidence type="ECO:0000313" key="6">
    <source>
        <dbReference type="EMBL" id="ACK41781.1"/>
    </source>
</evidence>
<dbReference type="EMBL" id="CP001251">
    <property type="protein sequence ID" value="ACK41781.1"/>
    <property type="molecule type" value="Genomic_DNA"/>
</dbReference>
<keyword evidence="4" id="KW-0175">Coiled coil</keyword>
<dbReference type="InParanoid" id="B8E1Z8"/>
<evidence type="ECO:0000256" key="3">
    <source>
        <dbReference type="ARBA" id="ARBA00023163"/>
    </source>
</evidence>
<name>B8E1Z8_DICTD</name>
<dbReference type="Gene3D" id="1.20.120.530">
    <property type="entry name" value="GntR ligand-binding domain-like"/>
    <property type="match status" value="1"/>
</dbReference>
<keyword evidence="3" id="KW-0804">Transcription</keyword>
<dbReference type="PANTHER" id="PTHR43537:SF24">
    <property type="entry name" value="GLUCONATE OPERON TRANSCRIPTIONAL REPRESSOR"/>
    <property type="match status" value="1"/>
</dbReference>
<dbReference type="GO" id="GO:0000987">
    <property type="term" value="F:cis-regulatory region sequence-specific DNA binding"/>
    <property type="evidence" value="ECO:0000318"/>
    <property type="project" value="GO_Central"/>
</dbReference>
<evidence type="ECO:0000256" key="4">
    <source>
        <dbReference type="SAM" id="Coils"/>
    </source>
</evidence>
<dbReference type="FunCoup" id="B8E1Z8">
    <property type="interactions" value="59"/>
</dbReference>
<dbReference type="SUPFAM" id="SSF46785">
    <property type="entry name" value="Winged helix' DNA-binding domain"/>
    <property type="match status" value="1"/>
</dbReference>
<dbReference type="SUPFAM" id="SSF48008">
    <property type="entry name" value="GntR ligand-binding domain-like"/>
    <property type="match status" value="1"/>
</dbReference>
<dbReference type="KEGG" id="dtu:Dtur_0483"/>
<dbReference type="eggNOG" id="COG1802">
    <property type="taxonomic scope" value="Bacteria"/>
</dbReference>
<evidence type="ECO:0000259" key="5">
    <source>
        <dbReference type="PROSITE" id="PS50949"/>
    </source>
</evidence>
<feature type="coiled-coil region" evidence="4">
    <location>
        <begin position="173"/>
        <end position="207"/>
    </location>
</feature>
<dbReference type="CDD" id="cd07377">
    <property type="entry name" value="WHTH_GntR"/>
    <property type="match status" value="1"/>
</dbReference>
<dbReference type="Proteomes" id="UP000007719">
    <property type="component" value="Chromosome"/>
</dbReference>